<name>A0AAN9EHV7_CROPI</name>
<dbReference type="EMBL" id="JAYWIO010000007">
    <property type="protein sequence ID" value="KAK7252586.1"/>
    <property type="molecule type" value="Genomic_DNA"/>
</dbReference>
<comment type="caution">
    <text evidence="1">The sequence shown here is derived from an EMBL/GenBank/DDBJ whole genome shotgun (WGS) entry which is preliminary data.</text>
</comment>
<keyword evidence="2" id="KW-1185">Reference proteome</keyword>
<reference evidence="1 2" key="1">
    <citation type="submission" date="2024-01" db="EMBL/GenBank/DDBJ databases">
        <title>The genomes of 5 underutilized Papilionoideae crops provide insights into root nodulation and disease resistanc.</title>
        <authorList>
            <person name="Yuan L."/>
        </authorList>
    </citation>
    <scope>NUCLEOTIDE SEQUENCE [LARGE SCALE GENOMIC DNA]</scope>
    <source>
        <strain evidence="1">ZHUSHIDOU_FW_LH</strain>
        <tissue evidence="1">Leaf</tissue>
    </source>
</reference>
<protein>
    <submittedName>
        <fullName evidence="1">Uncharacterized protein</fullName>
    </submittedName>
</protein>
<gene>
    <name evidence="1" type="ORF">RIF29_36637</name>
</gene>
<accession>A0AAN9EHV7</accession>
<organism evidence="1 2">
    <name type="scientific">Crotalaria pallida</name>
    <name type="common">Smooth rattlebox</name>
    <name type="synonym">Crotalaria striata</name>
    <dbReference type="NCBI Taxonomy" id="3830"/>
    <lineage>
        <taxon>Eukaryota</taxon>
        <taxon>Viridiplantae</taxon>
        <taxon>Streptophyta</taxon>
        <taxon>Embryophyta</taxon>
        <taxon>Tracheophyta</taxon>
        <taxon>Spermatophyta</taxon>
        <taxon>Magnoliopsida</taxon>
        <taxon>eudicotyledons</taxon>
        <taxon>Gunneridae</taxon>
        <taxon>Pentapetalae</taxon>
        <taxon>rosids</taxon>
        <taxon>fabids</taxon>
        <taxon>Fabales</taxon>
        <taxon>Fabaceae</taxon>
        <taxon>Papilionoideae</taxon>
        <taxon>50 kb inversion clade</taxon>
        <taxon>genistoids sensu lato</taxon>
        <taxon>core genistoids</taxon>
        <taxon>Crotalarieae</taxon>
        <taxon>Crotalaria</taxon>
    </lineage>
</organism>
<sequence>MLEAFFAASRFCSTLDFEGKVLSCRAISLSFTLHTKFQVVIVVKPKLYFIFLSKKKKNSAFFFAHVLFC</sequence>
<dbReference type="Proteomes" id="UP001372338">
    <property type="component" value="Unassembled WGS sequence"/>
</dbReference>
<dbReference type="AlphaFoldDB" id="A0AAN9EHV7"/>
<proteinExistence type="predicted"/>
<evidence type="ECO:0000313" key="2">
    <source>
        <dbReference type="Proteomes" id="UP001372338"/>
    </source>
</evidence>
<evidence type="ECO:0000313" key="1">
    <source>
        <dbReference type="EMBL" id="KAK7252586.1"/>
    </source>
</evidence>